<feature type="region of interest" description="Disordered" evidence="7">
    <location>
        <begin position="320"/>
        <end position="342"/>
    </location>
</feature>
<feature type="region of interest" description="Disordered" evidence="7">
    <location>
        <begin position="358"/>
        <end position="385"/>
    </location>
</feature>
<dbReference type="InterPro" id="IPR040843">
    <property type="entry name" value="RAMA"/>
</dbReference>
<protein>
    <submittedName>
        <fullName evidence="9">MPND</fullName>
    </submittedName>
</protein>
<dbReference type="CDD" id="cd08067">
    <property type="entry name" value="MPN_2A_DUB"/>
    <property type="match status" value="1"/>
</dbReference>
<dbReference type="InterPro" id="IPR037518">
    <property type="entry name" value="MPN"/>
</dbReference>
<keyword evidence="5" id="KW-0482">Metalloprotease</keyword>
<sequence length="651" mass="73670">MKDGVIDNEEMTIDDDDDDGGGGKGKVVDNPKVITQIVMMPTPTHRTLMADDEDDDDNDDEDNERSNFVIMKSSGPPQPTRTWSVEGPKLHIPQPPQRLIQPPKPQVQTHRPHLSQLRKHQQLGGQYQKANPKTYSQPIKDNIVNPSHTGIARGVRGAALMGPNEVPIKCGRGRGITLNMLMKDGVIEPGGGCLSLEYLGKKFSADLLPNGKIRWQENNEIFNSPSAWASHCKKLVNPSKKSGCGWASIKYKGRKLVSWKSMWCRKQRQNGNPSSKLVPPLDDSLDIMKSNRKLKDMFPKVPDYEIGHCPSLKPPLPAHINQCHKPVTNGKNKKRQHADWSPSEFQEEALNLSLKGSHENTAKPRQSPQQLQQQSIDPTHPRFPLVKHSNLLNRNADQDPNTLVQCETFESYGKFQPFTVSVTTNSMFLIDFHCHLTNSEVLGYLAGRWDQNTQHLNILQAFPCLSRLGDKENAPLIEAEIRHRMNKSGLSLVGWYHSHPHRPASPTIRDIDCQMTYQLKMKGIGSTYHPCLGFIIAPYDKTSKKKESTFQAFWVMPPPMEQPSDYGIPMEVQFSIYQNPSLTEELLTEMKNLVDFYKGSPDVVRFANIWHQSVTYLDKVKWSLLTKLPQDQDENSSTLEFVRSLLLSMRV</sequence>
<evidence type="ECO:0000256" key="1">
    <source>
        <dbReference type="ARBA" id="ARBA00022670"/>
    </source>
</evidence>
<gene>
    <name evidence="9" type="ORF">SPHA_76093</name>
</gene>
<keyword evidence="4" id="KW-0862">Zinc</keyword>
<feature type="compositionally biased region" description="Low complexity" evidence="7">
    <location>
        <begin position="366"/>
        <end position="375"/>
    </location>
</feature>
<keyword evidence="10" id="KW-1185">Reference proteome</keyword>
<organism evidence="9 10">
    <name type="scientific">Acanthosepion pharaonis</name>
    <name type="common">Pharaoh cuttlefish</name>
    <name type="synonym">Sepia pharaonis</name>
    <dbReference type="NCBI Taxonomy" id="158019"/>
    <lineage>
        <taxon>Eukaryota</taxon>
        <taxon>Metazoa</taxon>
        <taxon>Spiralia</taxon>
        <taxon>Lophotrochozoa</taxon>
        <taxon>Mollusca</taxon>
        <taxon>Cephalopoda</taxon>
        <taxon>Coleoidea</taxon>
        <taxon>Decapodiformes</taxon>
        <taxon>Sepiida</taxon>
        <taxon>Sepiina</taxon>
        <taxon>Sepiidae</taxon>
        <taxon>Acanthosepion</taxon>
    </lineage>
</organism>
<keyword evidence="1" id="KW-0645">Protease</keyword>
<comment type="caution">
    <text evidence="9">The sequence shown here is derived from an EMBL/GenBank/DDBJ whole genome shotgun (WGS) entry which is preliminary data.</text>
</comment>
<dbReference type="GO" id="GO:0006508">
    <property type="term" value="P:proteolysis"/>
    <property type="evidence" value="ECO:0007669"/>
    <property type="project" value="UniProtKB-KW"/>
</dbReference>
<keyword evidence="3" id="KW-0378">Hydrolase</keyword>
<dbReference type="InterPro" id="IPR050242">
    <property type="entry name" value="JAMM_MPN+_peptidase_M67A"/>
</dbReference>
<evidence type="ECO:0000313" key="9">
    <source>
        <dbReference type="EMBL" id="CAE1326539.1"/>
    </source>
</evidence>
<reference evidence="9" key="1">
    <citation type="submission" date="2021-01" db="EMBL/GenBank/DDBJ databases">
        <authorList>
            <person name="Li R."/>
            <person name="Bekaert M."/>
        </authorList>
    </citation>
    <scope>NUCLEOTIDE SEQUENCE</scope>
    <source>
        <strain evidence="9">Farmed</strain>
    </source>
</reference>
<evidence type="ECO:0000313" key="10">
    <source>
        <dbReference type="Proteomes" id="UP000597762"/>
    </source>
</evidence>
<dbReference type="PROSITE" id="PS50249">
    <property type="entry name" value="MPN"/>
    <property type="match status" value="1"/>
</dbReference>
<dbReference type="Gene3D" id="3.40.140.10">
    <property type="entry name" value="Cytidine Deaminase, domain 2"/>
    <property type="match status" value="1"/>
</dbReference>
<feature type="compositionally biased region" description="Acidic residues" evidence="7">
    <location>
        <begin position="50"/>
        <end position="63"/>
    </location>
</feature>
<dbReference type="GO" id="GO:0008237">
    <property type="term" value="F:metallopeptidase activity"/>
    <property type="evidence" value="ECO:0007669"/>
    <property type="project" value="UniProtKB-KW"/>
</dbReference>
<accession>A0A812EKB1</accession>
<dbReference type="EMBL" id="CAHIKZ030005480">
    <property type="protein sequence ID" value="CAE1326539.1"/>
    <property type="molecule type" value="Genomic_DNA"/>
</dbReference>
<evidence type="ECO:0000256" key="2">
    <source>
        <dbReference type="ARBA" id="ARBA00022723"/>
    </source>
</evidence>
<evidence type="ECO:0000259" key="8">
    <source>
        <dbReference type="PROSITE" id="PS50249"/>
    </source>
</evidence>
<feature type="compositionally biased region" description="Acidic residues" evidence="7">
    <location>
        <begin position="1"/>
        <end position="20"/>
    </location>
</feature>
<evidence type="ECO:0000256" key="4">
    <source>
        <dbReference type="ARBA" id="ARBA00022833"/>
    </source>
</evidence>
<name>A0A812EKB1_ACAPH</name>
<dbReference type="SUPFAM" id="SSF102712">
    <property type="entry name" value="JAB1/MPN domain"/>
    <property type="match status" value="1"/>
</dbReference>
<evidence type="ECO:0000256" key="6">
    <source>
        <dbReference type="ARBA" id="ARBA00061577"/>
    </source>
</evidence>
<dbReference type="OrthoDB" id="167806at2759"/>
<dbReference type="AlphaFoldDB" id="A0A812EKB1"/>
<dbReference type="Pfam" id="PF18755">
    <property type="entry name" value="RAMA"/>
    <property type="match status" value="1"/>
</dbReference>
<feature type="domain" description="MPN" evidence="8">
    <location>
        <begin position="420"/>
        <end position="555"/>
    </location>
</feature>
<evidence type="ECO:0000256" key="7">
    <source>
        <dbReference type="SAM" id="MobiDB-lite"/>
    </source>
</evidence>
<proteinExistence type="inferred from homology"/>
<dbReference type="FunFam" id="3.40.140.10:FF:000053">
    <property type="entry name" value="MPN domain-containing protein CG4751"/>
    <property type="match status" value="1"/>
</dbReference>
<dbReference type="GO" id="GO:0046872">
    <property type="term" value="F:metal ion binding"/>
    <property type="evidence" value="ECO:0007669"/>
    <property type="project" value="UniProtKB-KW"/>
</dbReference>
<dbReference type="PANTHER" id="PTHR10410">
    <property type="entry name" value="EUKARYOTIC TRANSLATION INITIATION FACTOR 3 -RELATED"/>
    <property type="match status" value="1"/>
</dbReference>
<dbReference type="Pfam" id="PF01398">
    <property type="entry name" value="JAB"/>
    <property type="match status" value="1"/>
</dbReference>
<comment type="similarity">
    <text evidence="6">Belongs to the peptidase M67 family.</text>
</comment>
<keyword evidence="2" id="KW-0479">Metal-binding</keyword>
<evidence type="ECO:0000256" key="3">
    <source>
        <dbReference type="ARBA" id="ARBA00022801"/>
    </source>
</evidence>
<dbReference type="Proteomes" id="UP000597762">
    <property type="component" value="Unassembled WGS sequence"/>
</dbReference>
<dbReference type="InterPro" id="IPR000555">
    <property type="entry name" value="JAMM/MPN+_dom"/>
</dbReference>
<evidence type="ECO:0000256" key="5">
    <source>
        <dbReference type="ARBA" id="ARBA00023049"/>
    </source>
</evidence>
<feature type="region of interest" description="Disordered" evidence="7">
    <location>
        <begin position="1"/>
        <end position="108"/>
    </location>
</feature>